<evidence type="ECO:0000256" key="2">
    <source>
        <dbReference type="SAM" id="SignalP"/>
    </source>
</evidence>
<comment type="caution">
    <text evidence="3">The sequence shown here is derived from an EMBL/GenBank/DDBJ whole genome shotgun (WGS) entry which is preliminary data.</text>
</comment>
<dbReference type="Proteomes" id="UP001139474">
    <property type="component" value="Unassembled WGS sequence"/>
</dbReference>
<protein>
    <submittedName>
        <fullName evidence="3">DUF3466 family protein</fullName>
    </submittedName>
</protein>
<sequence>MKSFTLKSLTIAIVSTVSFASAADTYNIETIETLNNYRSSIPQSINASGQIVGVARFPENVEIDFSKVPTRLLTQIGFDPEDGEELTIAQYQAIVENLGNYANSSLQTQRIGLNQAFIYNGTSSAVNAVPATADQLANSVDSFLYSINNANTAVGVTSAPFELIEHEYTNSEDETETAEYFVSDFLSRGMWYNNGISNVVEPQAQDYLGGESAIFDINDSGLAAGYESVALSPAATTRIEESCEDPEVASASQPLEVCVWGIWRGLQNADASNIAAFTNSRYRYSRPRSGYNAGRSIYDIRGKLWQFDASGEVIEEVELPTLVERRSDDENDFSSYAYAVNNNDIAVGQSWTYHPARGAIRMPAIFQNQEALPVTEDPVYLWGAATDINDSNIAVGHLTKRPAGTLRSYGFYYDVDAGELTILDSFFNGASTIVRSINDNGEMVGTAEVDPTLSQVRARAGFYYDMSEEAPQIINLNNTISCDSEYNIVDANDITENGEIIATALKTEEYTDEEGETQTREILVNIKLDPIEGELNNCTDNEEPVERQGAAVGLGSLLGFGTLGLLITGIRRRAFLKTKKS</sequence>
<accession>A0A9X2FVY6</accession>
<dbReference type="RefSeq" id="WP_253619912.1">
    <property type="nucleotide sequence ID" value="NZ_JAMZDE010000008.1"/>
</dbReference>
<name>A0A9X2FVY6_9GAMM</name>
<proteinExistence type="predicted"/>
<evidence type="ECO:0000313" key="3">
    <source>
        <dbReference type="EMBL" id="MCP1340031.1"/>
    </source>
</evidence>
<dbReference type="AlphaFoldDB" id="A0A9X2FVY6"/>
<keyword evidence="2" id="KW-0732">Signal</keyword>
<keyword evidence="1" id="KW-0812">Transmembrane</keyword>
<evidence type="ECO:0000256" key="1">
    <source>
        <dbReference type="SAM" id="Phobius"/>
    </source>
</evidence>
<reference evidence="3" key="1">
    <citation type="submission" date="2022-06" db="EMBL/GenBank/DDBJ databases">
        <title>Idiomarina rhizosphaerae M1R2S28.</title>
        <authorList>
            <person name="Sun J.-Q."/>
            <person name="Li L.-F."/>
        </authorList>
    </citation>
    <scope>NUCLEOTIDE SEQUENCE</scope>
    <source>
        <strain evidence="3">M1R2S28</strain>
    </source>
</reference>
<feature type="chain" id="PRO_5040940492" evidence="2">
    <location>
        <begin position="23"/>
        <end position="581"/>
    </location>
</feature>
<evidence type="ECO:0000313" key="4">
    <source>
        <dbReference type="Proteomes" id="UP001139474"/>
    </source>
</evidence>
<feature type="transmembrane region" description="Helical" evidence="1">
    <location>
        <begin position="550"/>
        <end position="570"/>
    </location>
</feature>
<dbReference type="EMBL" id="JAMZDE010000008">
    <property type="protein sequence ID" value="MCP1340031.1"/>
    <property type="molecule type" value="Genomic_DNA"/>
</dbReference>
<organism evidence="3 4">
    <name type="scientific">Idiomarina rhizosphaerae</name>
    <dbReference type="NCBI Taxonomy" id="2961572"/>
    <lineage>
        <taxon>Bacteria</taxon>
        <taxon>Pseudomonadati</taxon>
        <taxon>Pseudomonadota</taxon>
        <taxon>Gammaproteobacteria</taxon>
        <taxon>Alteromonadales</taxon>
        <taxon>Idiomarinaceae</taxon>
        <taxon>Idiomarina</taxon>
    </lineage>
</organism>
<dbReference type="Pfam" id="PF11949">
    <property type="entry name" value="DUF3466"/>
    <property type="match status" value="1"/>
</dbReference>
<keyword evidence="1" id="KW-0472">Membrane</keyword>
<feature type="signal peptide" evidence="2">
    <location>
        <begin position="1"/>
        <end position="22"/>
    </location>
</feature>
<gene>
    <name evidence="3" type="ORF">NJR55_10590</name>
</gene>
<dbReference type="InterPro" id="IPR022562">
    <property type="entry name" value="DUF3466"/>
</dbReference>
<keyword evidence="1" id="KW-1133">Transmembrane helix</keyword>
<keyword evidence="4" id="KW-1185">Reference proteome</keyword>